<dbReference type="Gene3D" id="2.60.40.10">
    <property type="entry name" value="Immunoglobulins"/>
    <property type="match status" value="11"/>
</dbReference>
<feature type="domain" description="Ig-like" evidence="10">
    <location>
        <begin position="392"/>
        <end position="490"/>
    </location>
</feature>
<dbReference type="SUPFAM" id="SSF48726">
    <property type="entry name" value="Immunoglobulin"/>
    <property type="match status" value="11"/>
</dbReference>
<feature type="domain" description="Ig-like" evidence="10">
    <location>
        <begin position="1014"/>
        <end position="1111"/>
    </location>
</feature>
<dbReference type="PROSITE" id="PS50835">
    <property type="entry name" value="IG_LIKE"/>
    <property type="match status" value="11"/>
</dbReference>
<dbReference type="SMART" id="SM00409">
    <property type="entry name" value="IG"/>
    <property type="match status" value="10"/>
</dbReference>
<dbReference type="Proteomes" id="UP001107558">
    <property type="component" value="Chromosome 4"/>
</dbReference>
<evidence type="ECO:0000256" key="7">
    <source>
        <dbReference type="ARBA" id="ARBA00023136"/>
    </source>
</evidence>
<dbReference type="InterPro" id="IPR036179">
    <property type="entry name" value="Ig-like_dom_sf"/>
</dbReference>
<dbReference type="InterPro" id="IPR003599">
    <property type="entry name" value="Ig_sub"/>
</dbReference>
<protein>
    <recommendedName>
        <fullName evidence="10">Ig-like domain-containing protein</fullName>
    </recommendedName>
</protein>
<organism evidence="11 12">
    <name type="scientific">Polypedilum vanderplanki</name>
    <name type="common">Sleeping chironomid midge</name>
    <dbReference type="NCBI Taxonomy" id="319348"/>
    <lineage>
        <taxon>Eukaryota</taxon>
        <taxon>Metazoa</taxon>
        <taxon>Ecdysozoa</taxon>
        <taxon>Arthropoda</taxon>
        <taxon>Hexapoda</taxon>
        <taxon>Insecta</taxon>
        <taxon>Pterygota</taxon>
        <taxon>Neoptera</taxon>
        <taxon>Endopterygota</taxon>
        <taxon>Diptera</taxon>
        <taxon>Nematocera</taxon>
        <taxon>Chironomoidea</taxon>
        <taxon>Chironomidae</taxon>
        <taxon>Chironominae</taxon>
        <taxon>Polypedilum</taxon>
        <taxon>Polypedilum</taxon>
    </lineage>
</organism>
<evidence type="ECO:0000313" key="11">
    <source>
        <dbReference type="EMBL" id="KAG5667731.1"/>
    </source>
</evidence>
<keyword evidence="12" id="KW-1185">Reference proteome</keyword>
<feature type="domain" description="Ig-like" evidence="10">
    <location>
        <begin position="804"/>
        <end position="902"/>
    </location>
</feature>
<keyword evidence="4" id="KW-0677">Repeat</keyword>
<name>A0A9J6BDY1_POLVA</name>
<keyword evidence="8" id="KW-1015">Disulfide bond</keyword>
<feature type="domain" description="Ig-like" evidence="10">
    <location>
        <begin position="598"/>
        <end position="696"/>
    </location>
</feature>
<dbReference type="OrthoDB" id="5982258at2759"/>
<dbReference type="FunFam" id="2.60.40.10:FF:000017">
    <property type="entry name" value="Down syndrome cell adhesion molecule b"/>
    <property type="match status" value="8"/>
</dbReference>
<keyword evidence="5" id="KW-0130">Cell adhesion</keyword>
<feature type="domain" description="Ig-like" evidence="10">
    <location>
        <begin position="1"/>
        <end position="78"/>
    </location>
</feature>
<comment type="caution">
    <text evidence="11">The sequence shown here is derived from an EMBL/GenBank/DDBJ whole genome shotgun (WGS) entry which is preliminary data.</text>
</comment>
<feature type="domain" description="Ig-like" evidence="10">
    <location>
        <begin position="907"/>
        <end position="1009"/>
    </location>
</feature>
<reference evidence="11" key="1">
    <citation type="submission" date="2021-03" db="EMBL/GenBank/DDBJ databases">
        <title>Chromosome level genome of the anhydrobiotic midge Polypedilum vanderplanki.</title>
        <authorList>
            <person name="Yoshida Y."/>
            <person name="Kikawada T."/>
            <person name="Gusev O."/>
        </authorList>
    </citation>
    <scope>NUCLEOTIDE SEQUENCE</scope>
    <source>
        <strain evidence="11">NIAS01</strain>
        <tissue evidence="11">Whole body or cell culture</tissue>
    </source>
</reference>
<dbReference type="GO" id="GO:0016020">
    <property type="term" value="C:membrane"/>
    <property type="evidence" value="ECO:0007669"/>
    <property type="project" value="UniProtKB-SubCell"/>
</dbReference>
<accession>A0A9J6BDY1</accession>
<evidence type="ECO:0000256" key="2">
    <source>
        <dbReference type="ARBA" id="ARBA00022692"/>
    </source>
</evidence>
<keyword evidence="2" id="KW-0812">Transmembrane</keyword>
<dbReference type="InterPro" id="IPR003598">
    <property type="entry name" value="Ig_sub2"/>
</dbReference>
<dbReference type="PANTHER" id="PTHR46013:SF7">
    <property type="entry name" value="IG-LIKE DOMAIN-CONTAINING PROTEIN"/>
    <property type="match status" value="1"/>
</dbReference>
<keyword evidence="9" id="KW-0393">Immunoglobulin domain</keyword>
<gene>
    <name evidence="11" type="ORF">PVAND_015702</name>
</gene>
<evidence type="ECO:0000259" key="10">
    <source>
        <dbReference type="PROSITE" id="PS50835"/>
    </source>
</evidence>
<keyword evidence="3" id="KW-0732">Signal</keyword>
<feature type="domain" description="Ig-like" evidence="10">
    <location>
        <begin position="186"/>
        <end position="284"/>
    </location>
</feature>
<dbReference type="GO" id="GO:0048812">
    <property type="term" value="P:neuron projection morphogenesis"/>
    <property type="evidence" value="ECO:0007669"/>
    <property type="project" value="UniProtKB-ARBA"/>
</dbReference>
<evidence type="ECO:0000256" key="1">
    <source>
        <dbReference type="ARBA" id="ARBA00004167"/>
    </source>
</evidence>
<feature type="domain" description="Ig-like" evidence="10">
    <location>
        <begin position="83"/>
        <end position="181"/>
    </location>
</feature>
<evidence type="ECO:0000313" key="12">
    <source>
        <dbReference type="Proteomes" id="UP001107558"/>
    </source>
</evidence>
<dbReference type="InterPro" id="IPR013783">
    <property type="entry name" value="Ig-like_fold"/>
</dbReference>
<proteinExistence type="predicted"/>
<dbReference type="AlphaFoldDB" id="A0A9J6BDY1"/>
<sequence>MCSITKGDLPLKIWWTFKPDNENEFSYNLTTGDGIMITRPSSKISMIAIENVKSRHRGTYQCFASNLAATVFHSAFLSINVAPQIVPFSFGEEEFNLDDSVSATCSVTKGDLPLKIWWTFKSDDPNEFAYNLTTGDGIVITKPSSKISMIAIEALKPRHRGTFTCFCQNRASSVNSSAYLSINVIPVIAPFSFSEEELNLDESVSATCTVTKGDLPIKIWWNFKPDNEIEFPYNLTTGDGVLITRPNAKNSFLSIENVKSRHRGTYECRAINAAGQSVHSAFLSINVIPQIMPFTFGDEELNFDDSVTATCSVTKGDQPLKIWWTFKPDNENEFAYNLTTGDGIMITKPSPKISMLAIEALKPRHRGTFTCVVENKAATSTHSAFLSINVIPQIMPFTFGDEELNLDDSVSAICSITKGDLPIKIWWTFKSVDDNEYPYNLTTGDGILITRPSAKISMIAIEALKPRHRGTYSCFAQNVGGFSNYSTHLSLNVIPQIMPFSFGDEELNLDDSVSAMCSIIKGDLPLKIWWTFKPDNENEFPYNLTTGDGIVITKPSAKMSVLGIENVKSRHRGTYQCFASNHAATVSHSAFLSINVVPQIVPFSFGEEEFNLDDSVTATCSVTKGDLPIKIWWTFKPEGDDSTAYNLTSNDGIMITKPNSKTSFLGIESVKSRHRGTYECVASNRAATVSHSTFLSINVAPQIVPFSFGEEEFNLDDSVSTVCSITKGDLPLKIWWTFKPDNENEFPYNLTTGDGIVITRNSAKMSVLGIESVKSRHRGTFSCYASNKANSTVSSAFLSINVIPQIVPFSFGEDEFNLDDSVSTICSITKGDLPLKIWWTFKPDDSNEYERNLTTGDGIMITRPNAKNSFLSIESVKSRHRGSYSCFCENKAAAVNFTTHLSINVLPHVVPFSFGEEEFNLDDSVMASCSVTKGDMPLKFFWTFKSDDNEFAYNLTTGDGVMITRPNAKISMIAIEALKPRHRGTYTCVVSNLATNLSDKLVNQSAYLSINVLPVIMPFSFGDEELNLDDSVNAVCSITKGDLPVKIYWMFKSHDDEFPYNLTTDDGIVITRNNQKVSMLSIEKLKPKHKGNYSCVAKNAAGTVMHSSYLSINGLNFDFF</sequence>
<evidence type="ECO:0000256" key="9">
    <source>
        <dbReference type="ARBA" id="ARBA00023319"/>
    </source>
</evidence>
<feature type="domain" description="Ig-like" evidence="10">
    <location>
        <begin position="495"/>
        <end position="593"/>
    </location>
</feature>
<dbReference type="EMBL" id="JADBJN010000004">
    <property type="protein sequence ID" value="KAG5667731.1"/>
    <property type="molecule type" value="Genomic_DNA"/>
</dbReference>
<dbReference type="PANTHER" id="PTHR46013">
    <property type="entry name" value="VASCULAR CELL ADHESION MOLECULE 1"/>
    <property type="match status" value="1"/>
</dbReference>
<dbReference type="InterPro" id="IPR007110">
    <property type="entry name" value="Ig-like_dom"/>
</dbReference>
<dbReference type="SMART" id="SM00408">
    <property type="entry name" value="IGc2"/>
    <property type="match status" value="10"/>
</dbReference>
<dbReference type="GO" id="GO:0007155">
    <property type="term" value="P:cell adhesion"/>
    <property type="evidence" value="ECO:0007669"/>
    <property type="project" value="UniProtKB-KW"/>
</dbReference>
<evidence type="ECO:0000256" key="4">
    <source>
        <dbReference type="ARBA" id="ARBA00022737"/>
    </source>
</evidence>
<feature type="domain" description="Ig-like" evidence="10">
    <location>
        <begin position="701"/>
        <end position="799"/>
    </location>
</feature>
<dbReference type="Pfam" id="PF13927">
    <property type="entry name" value="Ig_3"/>
    <property type="match status" value="3"/>
</dbReference>
<keyword evidence="6" id="KW-1133">Transmembrane helix</keyword>
<evidence type="ECO:0000256" key="6">
    <source>
        <dbReference type="ARBA" id="ARBA00022989"/>
    </source>
</evidence>
<evidence type="ECO:0000256" key="5">
    <source>
        <dbReference type="ARBA" id="ARBA00022889"/>
    </source>
</evidence>
<feature type="domain" description="Ig-like" evidence="10">
    <location>
        <begin position="289"/>
        <end position="387"/>
    </location>
</feature>
<evidence type="ECO:0000256" key="3">
    <source>
        <dbReference type="ARBA" id="ARBA00022729"/>
    </source>
</evidence>
<keyword evidence="7" id="KW-0472">Membrane</keyword>
<evidence type="ECO:0000256" key="8">
    <source>
        <dbReference type="ARBA" id="ARBA00023157"/>
    </source>
</evidence>
<comment type="subcellular location">
    <subcellularLocation>
        <location evidence="1">Membrane</location>
        <topology evidence="1">Single-pass membrane protein</topology>
    </subcellularLocation>
</comment>